<gene>
    <name evidence="2" type="ORF">TGAM01_v209528</name>
</gene>
<accession>A0A2P4ZBF7</accession>
<dbReference type="Gene3D" id="3.40.30.10">
    <property type="entry name" value="Glutaredoxin"/>
    <property type="match status" value="1"/>
</dbReference>
<dbReference type="SUPFAM" id="SSF52833">
    <property type="entry name" value="Thioredoxin-like"/>
    <property type="match status" value="1"/>
</dbReference>
<organism evidence="2 3">
    <name type="scientific">Trichoderma gamsii</name>
    <dbReference type="NCBI Taxonomy" id="398673"/>
    <lineage>
        <taxon>Eukaryota</taxon>
        <taxon>Fungi</taxon>
        <taxon>Dikarya</taxon>
        <taxon>Ascomycota</taxon>
        <taxon>Pezizomycotina</taxon>
        <taxon>Sordariomycetes</taxon>
        <taxon>Hypocreomycetidae</taxon>
        <taxon>Hypocreales</taxon>
        <taxon>Hypocreaceae</taxon>
        <taxon>Trichoderma</taxon>
    </lineage>
</organism>
<evidence type="ECO:0000313" key="2">
    <source>
        <dbReference type="EMBL" id="PON21639.1"/>
    </source>
</evidence>
<dbReference type="InterPro" id="IPR008554">
    <property type="entry name" value="Glutaredoxin-like"/>
</dbReference>
<sequence length="106" mass="12186">MFVTRRLLHACRITLFSRDDCGLCTQAKGVLSDVWDKRPFDYTEVNLAKPEFKHWKNLYDFDIPVIHVSKAGAAEEDVNKTGKAIKLMHRFTTEQVEAKMDQAEGI</sequence>
<dbReference type="Pfam" id="PF05768">
    <property type="entry name" value="Glrx-like"/>
    <property type="match status" value="1"/>
</dbReference>
<dbReference type="GeneID" id="29987942"/>
<dbReference type="RefSeq" id="XP_018658897.1">
    <property type="nucleotide sequence ID" value="XM_018807859.1"/>
</dbReference>
<keyword evidence="3" id="KW-1185">Reference proteome</keyword>
<dbReference type="EMBL" id="JPDN02000047">
    <property type="protein sequence ID" value="PON21639.1"/>
    <property type="molecule type" value="Genomic_DNA"/>
</dbReference>
<dbReference type="PANTHER" id="PTHR33558">
    <property type="entry name" value="GLUTAREDOXIN-LIKE PROTEIN C5ORF63 HOMOLOG"/>
    <property type="match status" value="1"/>
</dbReference>
<dbReference type="InterPro" id="IPR052565">
    <property type="entry name" value="Glutaredoxin-like_YDR286C"/>
</dbReference>
<name>A0A2P4ZBF7_9HYPO</name>
<comment type="caution">
    <text evidence="2">The sequence shown here is derived from an EMBL/GenBank/DDBJ whole genome shotgun (WGS) entry which is preliminary data.</text>
</comment>
<dbReference type="Proteomes" id="UP000054821">
    <property type="component" value="Unassembled WGS sequence"/>
</dbReference>
<evidence type="ECO:0000256" key="1">
    <source>
        <dbReference type="RuleBase" id="RU363082"/>
    </source>
</evidence>
<dbReference type="PANTHER" id="PTHR33558:SF1">
    <property type="entry name" value="GLUTAREDOXIN-LIKE PROTEIN C5ORF63 HOMOLOG"/>
    <property type="match status" value="1"/>
</dbReference>
<dbReference type="AlphaFoldDB" id="A0A2P4ZBF7"/>
<evidence type="ECO:0000313" key="3">
    <source>
        <dbReference type="Proteomes" id="UP000054821"/>
    </source>
</evidence>
<keyword evidence="1" id="KW-0813">Transport</keyword>
<proteinExistence type="inferred from homology"/>
<comment type="similarity">
    <text evidence="1">Belongs to the glutaredoxin family.</text>
</comment>
<reference evidence="2 3" key="1">
    <citation type="journal article" date="2016" name="Genome Announc.">
        <title>Draft Whole-Genome Sequence of Trichoderma gamsii T6085, a Promising Biocontrol Agent of Fusarium Head Blight on Wheat.</title>
        <authorList>
            <person name="Baroncelli R."/>
            <person name="Zapparata A."/>
            <person name="Piaggeschi G."/>
            <person name="Sarrocco S."/>
            <person name="Vannacci G."/>
        </authorList>
    </citation>
    <scope>NUCLEOTIDE SEQUENCE [LARGE SCALE GENOMIC DNA]</scope>
    <source>
        <strain evidence="2 3">T6085</strain>
    </source>
</reference>
<dbReference type="InterPro" id="IPR036249">
    <property type="entry name" value="Thioredoxin-like_sf"/>
</dbReference>
<keyword evidence="1" id="KW-0249">Electron transport</keyword>
<protein>
    <recommendedName>
        <fullName evidence="1">Glutaredoxin-like protein</fullName>
    </recommendedName>
</protein>